<dbReference type="InParanoid" id="A0A6P8RM92"/>
<keyword evidence="11" id="KW-1185">Reference proteome</keyword>
<proteinExistence type="inferred from homology"/>
<feature type="chain" id="PRO_5028523700" description="NAD(P)(+)--arginine ADP-ribosyltransferase" evidence="10">
    <location>
        <begin position="25"/>
        <end position="311"/>
    </location>
</feature>
<dbReference type="FunCoup" id="A0A6P8RM92">
    <property type="interactions" value="39"/>
</dbReference>
<keyword evidence="2 10" id="KW-0328">Glycosyltransferase</keyword>
<dbReference type="OrthoDB" id="423533at2759"/>
<dbReference type="InterPro" id="IPR050999">
    <property type="entry name" value="ADP-ribosyltransferase_ARG"/>
</dbReference>
<accession>A0A6P8RM92</accession>
<gene>
    <name evidence="12" type="primary">LOC117363184</name>
</gene>
<dbReference type="KEGG" id="gsh:117363184"/>
<dbReference type="Gene3D" id="3.90.176.10">
    <property type="entry name" value="Toxin ADP-ribosyltransferase, Chain A, domain 1"/>
    <property type="match status" value="1"/>
</dbReference>
<keyword evidence="7 10" id="KW-0520">NAD</keyword>
<comment type="catalytic activity">
    <reaction evidence="9 10">
        <text>L-arginyl-[protein] + NAD(+) = N(omega)-(ADP-D-ribosyl)-L-arginyl-[protein] + nicotinamide + H(+)</text>
        <dbReference type="Rhea" id="RHEA:19149"/>
        <dbReference type="Rhea" id="RHEA-COMP:10532"/>
        <dbReference type="Rhea" id="RHEA-COMP:15087"/>
        <dbReference type="ChEBI" id="CHEBI:15378"/>
        <dbReference type="ChEBI" id="CHEBI:17154"/>
        <dbReference type="ChEBI" id="CHEBI:29965"/>
        <dbReference type="ChEBI" id="CHEBI:57540"/>
        <dbReference type="ChEBI" id="CHEBI:142554"/>
        <dbReference type="EC" id="2.4.2.31"/>
    </reaction>
</comment>
<evidence type="ECO:0000313" key="12">
    <source>
        <dbReference type="RefSeq" id="XP_033806463.1"/>
    </source>
</evidence>
<sequence length="311" mass="35508">MGTMSIISASLSVLALLGIPQMQCHIIDVVLDMAPTAFDDQYIGCEENMVEKMRSMHLLEAEKTIDIFFKNSWENAVIQWKKMVEEKELPPLPIGFRNEHGIALLVYTSSGTDRAFNEAVRIGGKSPEHYMQNFHFKVLHFYLTTALKRLRGTCAQRCQTVYRGERDVHFHPPMTSDKRMRFGQFTSTSTNEKIAEQFGKDSFFTLMTCFGVCIDRYSNYSYEKEVLMPVNEVFTVTSFKPQTHFFVINSTRKTCSRYNCAYLEGPNAKVDKTYKYCSSSAPESGPLRFSIKTPQLFTGVFIVVTAVTARL</sequence>
<dbReference type="AlphaFoldDB" id="A0A6P8RM92"/>
<evidence type="ECO:0000256" key="6">
    <source>
        <dbReference type="ARBA" id="ARBA00022857"/>
    </source>
</evidence>
<dbReference type="PROSITE" id="PS51996">
    <property type="entry name" value="TR_MART"/>
    <property type="match status" value="1"/>
</dbReference>
<evidence type="ECO:0000256" key="7">
    <source>
        <dbReference type="ARBA" id="ARBA00023027"/>
    </source>
</evidence>
<feature type="signal peptide" evidence="10">
    <location>
        <begin position="1"/>
        <end position="24"/>
    </location>
</feature>
<evidence type="ECO:0000256" key="1">
    <source>
        <dbReference type="ARBA" id="ARBA00009558"/>
    </source>
</evidence>
<dbReference type="GO" id="GO:0003950">
    <property type="term" value="F:NAD+ poly-ADP-ribosyltransferase activity"/>
    <property type="evidence" value="ECO:0007669"/>
    <property type="project" value="TreeGrafter"/>
</dbReference>
<protein>
    <recommendedName>
        <fullName evidence="10">NAD(P)(+)--arginine ADP-ribosyltransferase</fullName>
        <ecNumber evidence="10">2.4.2.31</ecNumber>
    </recommendedName>
    <alternativeName>
        <fullName evidence="10">Mono(ADP-ribosyl)transferase</fullName>
    </alternativeName>
</protein>
<dbReference type="Proteomes" id="UP000515159">
    <property type="component" value="Chromosome 6"/>
</dbReference>
<dbReference type="SUPFAM" id="SSF56399">
    <property type="entry name" value="ADP-ribosylation"/>
    <property type="match status" value="1"/>
</dbReference>
<evidence type="ECO:0000256" key="4">
    <source>
        <dbReference type="ARBA" id="ARBA00022695"/>
    </source>
</evidence>
<dbReference type="PROSITE" id="PS01291">
    <property type="entry name" value="ART"/>
    <property type="match status" value="1"/>
</dbReference>
<keyword evidence="3 10" id="KW-0808">Transferase</keyword>
<dbReference type="PANTHER" id="PTHR10339">
    <property type="entry name" value="ADP-RIBOSYLTRANSFERASE"/>
    <property type="match status" value="1"/>
</dbReference>
<dbReference type="EC" id="2.4.2.31" evidence="10"/>
<keyword evidence="5 10" id="KW-0732">Signal</keyword>
<dbReference type="PANTHER" id="PTHR10339:SF2">
    <property type="entry name" value="ECTO-ADP-RIBOSYLTRANSFERASE 5"/>
    <property type="match status" value="1"/>
</dbReference>
<dbReference type="Pfam" id="PF01129">
    <property type="entry name" value="ART"/>
    <property type="match status" value="1"/>
</dbReference>
<keyword evidence="6 10" id="KW-0521">NADP</keyword>
<evidence type="ECO:0000256" key="3">
    <source>
        <dbReference type="ARBA" id="ARBA00022679"/>
    </source>
</evidence>
<organism evidence="11 12">
    <name type="scientific">Geotrypetes seraphini</name>
    <name type="common">Gaboon caecilian</name>
    <name type="synonym">Caecilia seraphini</name>
    <dbReference type="NCBI Taxonomy" id="260995"/>
    <lineage>
        <taxon>Eukaryota</taxon>
        <taxon>Metazoa</taxon>
        <taxon>Chordata</taxon>
        <taxon>Craniata</taxon>
        <taxon>Vertebrata</taxon>
        <taxon>Euteleostomi</taxon>
        <taxon>Amphibia</taxon>
        <taxon>Gymnophiona</taxon>
        <taxon>Geotrypetes</taxon>
    </lineage>
</organism>
<evidence type="ECO:0000256" key="10">
    <source>
        <dbReference type="RuleBase" id="RU361228"/>
    </source>
</evidence>
<dbReference type="GO" id="GO:0106274">
    <property type="term" value="F:NAD+-protein-arginine ADP-ribosyltransferase activity"/>
    <property type="evidence" value="ECO:0007669"/>
    <property type="project" value="UniProtKB-EC"/>
</dbReference>
<dbReference type="PRINTS" id="PR00970">
    <property type="entry name" value="RIBTRNSFRASE"/>
</dbReference>
<name>A0A6P8RM92_GEOSA</name>
<dbReference type="GeneID" id="117363184"/>
<evidence type="ECO:0000256" key="5">
    <source>
        <dbReference type="ARBA" id="ARBA00022729"/>
    </source>
</evidence>
<dbReference type="FunFam" id="3.90.176.10:FF:000001">
    <property type="entry name" value="NAD(P)(+)--arginine ADP-ribosyltransferase"/>
    <property type="match status" value="1"/>
</dbReference>
<reference evidence="12" key="1">
    <citation type="submission" date="2025-08" db="UniProtKB">
        <authorList>
            <consortium name="RefSeq"/>
        </authorList>
    </citation>
    <scope>IDENTIFICATION</scope>
</reference>
<evidence type="ECO:0000256" key="9">
    <source>
        <dbReference type="ARBA" id="ARBA00047597"/>
    </source>
</evidence>
<evidence type="ECO:0000256" key="2">
    <source>
        <dbReference type="ARBA" id="ARBA00022676"/>
    </source>
</evidence>
<dbReference type="GO" id="GO:0016779">
    <property type="term" value="F:nucleotidyltransferase activity"/>
    <property type="evidence" value="ECO:0007669"/>
    <property type="project" value="UniProtKB-KW"/>
</dbReference>
<dbReference type="RefSeq" id="XP_033806463.1">
    <property type="nucleotide sequence ID" value="XM_033950572.1"/>
</dbReference>
<evidence type="ECO:0000256" key="8">
    <source>
        <dbReference type="ARBA" id="ARBA00023157"/>
    </source>
</evidence>
<dbReference type="InterPro" id="IPR000768">
    <property type="entry name" value="ART"/>
</dbReference>
<evidence type="ECO:0000313" key="11">
    <source>
        <dbReference type="Proteomes" id="UP000515159"/>
    </source>
</evidence>
<keyword evidence="8" id="KW-1015">Disulfide bond</keyword>
<keyword evidence="4" id="KW-0548">Nucleotidyltransferase</keyword>
<comment type="similarity">
    <text evidence="1 10">Belongs to the Arg-specific ADP-ribosyltransferase family.</text>
</comment>